<organism evidence="3 4">
    <name type="scientific">Flavobacterium celericrescens</name>
    <dbReference type="NCBI Taxonomy" id="2709780"/>
    <lineage>
        <taxon>Bacteria</taxon>
        <taxon>Pseudomonadati</taxon>
        <taxon>Bacteroidota</taxon>
        <taxon>Flavobacteriia</taxon>
        <taxon>Flavobacteriales</taxon>
        <taxon>Flavobacteriaceae</taxon>
        <taxon>Flavobacterium</taxon>
    </lineage>
</organism>
<keyword evidence="1" id="KW-1133">Transmembrane helix</keyword>
<comment type="caution">
    <text evidence="3">The sequence shown here is derived from an EMBL/GenBank/DDBJ whole genome shotgun (WGS) entry which is preliminary data.</text>
</comment>
<dbReference type="Pfam" id="PF03703">
    <property type="entry name" value="bPH_2"/>
    <property type="match status" value="1"/>
</dbReference>
<dbReference type="PANTHER" id="PTHR34473">
    <property type="entry name" value="UPF0699 TRANSMEMBRANE PROTEIN YDBS"/>
    <property type="match status" value="1"/>
</dbReference>
<protein>
    <submittedName>
        <fullName evidence="3">PH domain-containing protein</fullName>
    </submittedName>
</protein>
<evidence type="ECO:0000259" key="2">
    <source>
        <dbReference type="Pfam" id="PF03703"/>
    </source>
</evidence>
<gene>
    <name evidence="3" type="ORF">G4L40_08435</name>
</gene>
<sequence length="190" mass="21132">MTNFTNEAIEINELPKFEEVQLRGLHSNYLKVMLFNFSLLIILVLGGFATVFVLKKDIFSINVWGSIFVALILLLGLIVFFTKKSFKKIGYAFRSHDAIYKSGLISETTTIIPFNRVQHVALHQGFISRKLGLASVELFTAGGSSSDLKIPGLLLEEAQKIKNLVSQKINPTAERIESEPTAPLSTDSNE</sequence>
<dbReference type="Proteomes" id="UP000761423">
    <property type="component" value="Unassembled WGS sequence"/>
</dbReference>
<accession>A0ABX0ICA6</accession>
<feature type="transmembrane region" description="Helical" evidence="1">
    <location>
        <begin position="59"/>
        <end position="81"/>
    </location>
</feature>
<dbReference type="PANTHER" id="PTHR34473:SF3">
    <property type="entry name" value="TRANSMEMBRANE PROTEIN-RELATED"/>
    <property type="match status" value="1"/>
</dbReference>
<dbReference type="RefSeq" id="WP_166236767.1">
    <property type="nucleotide sequence ID" value="NZ_JAAJBV010000005.1"/>
</dbReference>
<reference evidence="3 4" key="1">
    <citation type="submission" date="2020-02" db="EMBL/GenBank/DDBJ databases">
        <authorList>
            <person name="Chen W.-M."/>
        </authorList>
    </citation>
    <scope>NUCLEOTIDE SEQUENCE [LARGE SCALE GENOMIC DNA]</scope>
    <source>
        <strain evidence="3 4">TWA-26</strain>
    </source>
</reference>
<evidence type="ECO:0000313" key="4">
    <source>
        <dbReference type="Proteomes" id="UP000761423"/>
    </source>
</evidence>
<keyword evidence="1" id="KW-0812">Transmembrane</keyword>
<dbReference type="InterPro" id="IPR005182">
    <property type="entry name" value="YdbS-like_PH"/>
</dbReference>
<evidence type="ECO:0000256" key="1">
    <source>
        <dbReference type="SAM" id="Phobius"/>
    </source>
</evidence>
<dbReference type="EMBL" id="JAAJBV010000005">
    <property type="protein sequence ID" value="NHM04729.1"/>
    <property type="molecule type" value="Genomic_DNA"/>
</dbReference>
<evidence type="ECO:0000313" key="3">
    <source>
        <dbReference type="EMBL" id="NHM04729.1"/>
    </source>
</evidence>
<name>A0ABX0ICA6_9FLAO</name>
<proteinExistence type="predicted"/>
<keyword evidence="4" id="KW-1185">Reference proteome</keyword>
<feature type="domain" description="YdbS-like PH" evidence="2">
    <location>
        <begin position="88"/>
        <end position="164"/>
    </location>
</feature>
<feature type="transmembrane region" description="Helical" evidence="1">
    <location>
        <begin position="32"/>
        <end position="53"/>
    </location>
</feature>
<keyword evidence="1" id="KW-0472">Membrane</keyword>